<proteinExistence type="predicted"/>
<reference evidence="1 2" key="1">
    <citation type="journal article" date="2019" name="Sci. Rep.">
        <title>Orb-weaving spider Araneus ventricosus genome elucidates the spidroin gene catalogue.</title>
        <authorList>
            <person name="Kono N."/>
            <person name="Nakamura H."/>
            <person name="Ohtoshi R."/>
            <person name="Moran D.A.P."/>
            <person name="Shinohara A."/>
            <person name="Yoshida Y."/>
            <person name="Fujiwara M."/>
            <person name="Mori M."/>
            <person name="Tomita M."/>
            <person name="Arakawa K."/>
        </authorList>
    </citation>
    <scope>NUCLEOTIDE SEQUENCE [LARGE SCALE GENOMIC DNA]</scope>
</reference>
<accession>A0A4Y2ML85</accession>
<comment type="caution">
    <text evidence="1">The sequence shown here is derived from an EMBL/GenBank/DDBJ whole genome shotgun (WGS) entry which is preliminary data.</text>
</comment>
<keyword evidence="2" id="KW-1185">Reference proteome</keyword>
<evidence type="ECO:0000313" key="1">
    <source>
        <dbReference type="EMBL" id="GBN27928.1"/>
    </source>
</evidence>
<dbReference type="Proteomes" id="UP000499080">
    <property type="component" value="Unassembled WGS sequence"/>
</dbReference>
<sequence length="75" mass="8565">MNAVSIPGSEELEVLSPSCIEIVQIMRLEMAKYDIDEIEEGHNQELTTEELMEFHCASQQEVVKESLREVLSAKR</sequence>
<name>A0A4Y2ML85_ARAVE</name>
<gene>
    <name evidence="1" type="ORF">AVEN_147730_1</name>
</gene>
<evidence type="ECO:0000313" key="2">
    <source>
        <dbReference type="Proteomes" id="UP000499080"/>
    </source>
</evidence>
<organism evidence="1 2">
    <name type="scientific">Araneus ventricosus</name>
    <name type="common">Orbweaver spider</name>
    <name type="synonym">Epeira ventricosa</name>
    <dbReference type="NCBI Taxonomy" id="182803"/>
    <lineage>
        <taxon>Eukaryota</taxon>
        <taxon>Metazoa</taxon>
        <taxon>Ecdysozoa</taxon>
        <taxon>Arthropoda</taxon>
        <taxon>Chelicerata</taxon>
        <taxon>Arachnida</taxon>
        <taxon>Araneae</taxon>
        <taxon>Araneomorphae</taxon>
        <taxon>Entelegynae</taxon>
        <taxon>Araneoidea</taxon>
        <taxon>Araneidae</taxon>
        <taxon>Araneus</taxon>
    </lineage>
</organism>
<protein>
    <submittedName>
        <fullName evidence="1">Uncharacterized protein</fullName>
    </submittedName>
</protein>
<dbReference type="AlphaFoldDB" id="A0A4Y2ML85"/>
<dbReference type="EMBL" id="BGPR01007572">
    <property type="protein sequence ID" value="GBN27928.1"/>
    <property type="molecule type" value="Genomic_DNA"/>
</dbReference>